<sequence length="416" mass="45956">MRTKWILFWMLCLVLSLLGCEKKPSSTPQPTPTPDAPVVSPTPTPISATPQPIQNLAPFHKATNQKFRVAILESGEWYGYPENFLGILNALMDLGWMNKITFSAEAQKTIVGILKELNSQSYSDYIEFPQDMYFSFNWDEKNANDPLFQKIITQGKNLDAIISFGTASSRAVTASATFDIPVIVTAVSDPVKSGIIQSVNDSGKDYVTAFCDPERFVRQIRLFYDVIQFKKLGILYTDSTAGKTYAALDDVMAIAKEKGFEVVSNTNLIEEDNDPKAPEQYIAALKELAPKVDAIYLTIQAGLTLQNLPQILPIIETNKLPSFAMEGSSYVKHGVLFSISAYQLSAVGEFNAKNMIRIFQGTTPRKLNQIFSITPRIAINLKAAGRIGYDVPVDILGSSDEVYTEIEPVPSSPVNP</sequence>
<feature type="chain" id="PRO_5001755355" evidence="2">
    <location>
        <begin position="20"/>
        <end position="416"/>
    </location>
</feature>
<feature type="signal peptide" evidence="2">
    <location>
        <begin position="1"/>
        <end position="19"/>
    </location>
</feature>
<feature type="region of interest" description="Disordered" evidence="1">
    <location>
        <begin position="24"/>
        <end position="45"/>
    </location>
</feature>
<evidence type="ECO:0000256" key="1">
    <source>
        <dbReference type="SAM" id="MobiDB-lite"/>
    </source>
</evidence>
<reference evidence="3" key="1">
    <citation type="journal article" date="2015" name="PeerJ">
        <title>First genomic representation of candidate bacterial phylum KSB3 points to enhanced environmental sensing as a trigger of wastewater bulking.</title>
        <authorList>
            <person name="Sekiguchi Y."/>
            <person name="Ohashi A."/>
            <person name="Parks D.H."/>
            <person name="Yamauchi T."/>
            <person name="Tyson G.W."/>
            <person name="Hugenholtz P."/>
        </authorList>
    </citation>
    <scope>NUCLEOTIDE SEQUENCE [LARGE SCALE GENOMIC DNA]</scope>
</reference>
<dbReference type="Pfam" id="PF04392">
    <property type="entry name" value="ABC_sub_bind"/>
    <property type="match status" value="1"/>
</dbReference>
<dbReference type="HOGENOM" id="CLU_050532_0_0_0"/>
<dbReference type="AlphaFoldDB" id="A0A081BTB6"/>
<accession>A0A081BTB6</accession>
<dbReference type="Gene3D" id="3.40.50.2300">
    <property type="match status" value="2"/>
</dbReference>
<dbReference type="EMBL" id="DF820462">
    <property type="protein sequence ID" value="GAK54647.1"/>
    <property type="molecule type" value="Genomic_DNA"/>
</dbReference>
<gene>
    <name evidence="3" type="ORF">U14_05934</name>
</gene>
<keyword evidence="4" id="KW-1185">Reference proteome</keyword>
<organism evidence="3">
    <name type="scientific">Candidatus Moduliflexus flocculans</name>
    <dbReference type="NCBI Taxonomy" id="1499966"/>
    <lineage>
        <taxon>Bacteria</taxon>
        <taxon>Candidatus Moduliflexota</taxon>
        <taxon>Candidatus Moduliflexia</taxon>
        <taxon>Candidatus Moduliflexales</taxon>
        <taxon>Candidatus Moduliflexaceae</taxon>
    </lineage>
</organism>
<dbReference type="PANTHER" id="PTHR35271">
    <property type="entry name" value="ABC TRANSPORTER, SUBSTRATE-BINDING LIPOPROTEIN-RELATED"/>
    <property type="match status" value="1"/>
</dbReference>
<dbReference type="PANTHER" id="PTHR35271:SF1">
    <property type="entry name" value="ABC TRANSPORTER, SUBSTRATE-BINDING LIPOPROTEIN"/>
    <property type="match status" value="1"/>
</dbReference>
<evidence type="ECO:0000256" key="2">
    <source>
        <dbReference type="SAM" id="SignalP"/>
    </source>
</evidence>
<dbReference type="PROSITE" id="PS51257">
    <property type="entry name" value="PROKAR_LIPOPROTEIN"/>
    <property type="match status" value="1"/>
</dbReference>
<dbReference type="STRING" id="1499966.U14_05934"/>
<dbReference type="Proteomes" id="UP000030700">
    <property type="component" value="Unassembled WGS sequence"/>
</dbReference>
<name>A0A081BTB6_9BACT</name>
<dbReference type="InterPro" id="IPR007487">
    <property type="entry name" value="ABC_transpt-TYRBP-like"/>
</dbReference>
<evidence type="ECO:0000313" key="4">
    <source>
        <dbReference type="Proteomes" id="UP000030700"/>
    </source>
</evidence>
<proteinExistence type="predicted"/>
<protein>
    <submittedName>
        <fullName evidence="3">ABC-type uncharacterized transport system, periplasmic component</fullName>
    </submittedName>
</protein>
<keyword evidence="2" id="KW-0732">Signal</keyword>
<evidence type="ECO:0000313" key="3">
    <source>
        <dbReference type="EMBL" id="GAK54647.1"/>
    </source>
</evidence>
<feature type="compositionally biased region" description="Pro residues" evidence="1">
    <location>
        <begin position="27"/>
        <end position="44"/>
    </location>
</feature>